<keyword evidence="3" id="KW-1185">Reference proteome</keyword>
<dbReference type="AlphaFoldDB" id="A0A9N9IRP8"/>
<organism evidence="2 3">
    <name type="scientific">Cetraspora pellucida</name>
    <dbReference type="NCBI Taxonomy" id="1433469"/>
    <lineage>
        <taxon>Eukaryota</taxon>
        <taxon>Fungi</taxon>
        <taxon>Fungi incertae sedis</taxon>
        <taxon>Mucoromycota</taxon>
        <taxon>Glomeromycotina</taxon>
        <taxon>Glomeromycetes</taxon>
        <taxon>Diversisporales</taxon>
        <taxon>Gigasporaceae</taxon>
        <taxon>Cetraspora</taxon>
    </lineage>
</organism>
<evidence type="ECO:0000313" key="2">
    <source>
        <dbReference type="EMBL" id="CAG8745947.1"/>
    </source>
</evidence>
<evidence type="ECO:0000256" key="1">
    <source>
        <dbReference type="SAM" id="MobiDB-lite"/>
    </source>
</evidence>
<reference evidence="2" key="1">
    <citation type="submission" date="2021-06" db="EMBL/GenBank/DDBJ databases">
        <authorList>
            <person name="Kallberg Y."/>
            <person name="Tangrot J."/>
            <person name="Rosling A."/>
        </authorList>
    </citation>
    <scope>NUCLEOTIDE SEQUENCE</scope>
    <source>
        <strain evidence="2">FL966</strain>
    </source>
</reference>
<gene>
    <name evidence="2" type="ORF">CPELLU_LOCUS14377</name>
</gene>
<feature type="region of interest" description="Disordered" evidence="1">
    <location>
        <begin position="189"/>
        <end position="208"/>
    </location>
</feature>
<evidence type="ECO:0000313" key="3">
    <source>
        <dbReference type="Proteomes" id="UP000789759"/>
    </source>
</evidence>
<comment type="caution">
    <text evidence="2">The sequence shown here is derived from an EMBL/GenBank/DDBJ whole genome shotgun (WGS) entry which is preliminary data.</text>
</comment>
<protein>
    <submittedName>
        <fullName evidence="2">20038_t:CDS:1</fullName>
    </submittedName>
</protein>
<dbReference type="EMBL" id="CAJVQA010016946">
    <property type="protein sequence ID" value="CAG8745947.1"/>
    <property type="molecule type" value="Genomic_DNA"/>
</dbReference>
<sequence length="475" mass="54580">MAQGPMQALATQIAALVQQLQGDQDPITWLEDIEKAFDANMIPKNQKISVIVPKLREPVANWWLQVLHLILSLNSEHLNWKPNEMIRRVESGEHQYPNTAKAQMFINRLCPELYITVSPLTPNTNNLMHTAFMTQPIEYSTYLLQGMVGTPVAPQTNHNKTEEALLKLTEAINKIITQYQDQRRPYRQHLNSQNNNNNNPNPPVQQPPAHHEYCVIAEKKNVKGREDTVGLGETEEIPPQDANMDNRNEIEDIDDNVQEIIHKQKVIEKELSQISSLVPLYSIVTDIRDKLANITYRQLLRASRNMHHELARSLQKKRTVTRKKVQIDSQEALSFTPVKKLSIRIEHPSVVNMINIHEESKHAIGKISNFPFSVGGIEIPIVLSSLMQYLTVPLLDDNTEYNDNRLGKDCHKKEQIEEGQCIADLFDYCYKNGGQIPDRRIGNRLRAMIDPTPCRECRPLRPKSRRTRIYNLNLS</sequence>
<accession>A0A9N9IRP8</accession>
<proteinExistence type="predicted"/>
<dbReference type="Proteomes" id="UP000789759">
    <property type="component" value="Unassembled WGS sequence"/>
</dbReference>
<name>A0A9N9IRP8_9GLOM</name>